<dbReference type="OrthoDB" id="10063256at2759"/>
<reference evidence="1 2" key="1">
    <citation type="journal article" date="2018" name="Sci. Rep.">
        <title>Genomic signatures of local adaptation to the degree of environmental predictability in rotifers.</title>
        <authorList>
            <person name="Franch-Gras L."/>
            <person name="Hahn C."/>
            <person name="Garcia-Roger E.M."/>
            <person name="Carmona M.J."/>
            <person name="Serra M."/>
            <person name="Gomez A."/>
        </authorList>
    </citation>
    <scope>NUCLEOTIDE SEQUENCE [LARGE SCALE GENOMIC DNA]</scope>
    <source>
        <strain evidence="1">HYR1</strain>
    </source>
</reference>
<dbReference type="AlphaFoldDB" id="A0A3M7RXM4"/>
<name>A0A3M7RXM4_BRAPC</name>
<dbReference type="Proteomes" id="UP000276133">
    <property type="component" value="Unassembled WGS sequence"/>
</dbReference>
<proteinExistence type="predicted"/>
<keyword evidence="2" id="KW-1185">Reference proteome</keyword>
<comment type="caution">
    <text evidence="1">The sequence shown here is derived from an EMBL/GenBank/DDBJ whole genome shotgun (WGS) entry which is preliminary data.</text>
</comment>
<sequence>MNLIHYNINLREKSASSFLQYVENNYVGTNSKKPRFSLDLWNLHERVKRDLPRTNNNVESWHSRIKPDARKNLTVAKEIILVTNGKMVKFTINFKPRY</sequence>
<evidence type="ECO:0000313" key="2">
    <source>
        <dbReference type="Proteomes" id="UP000276133"/>
    </source>
</evidence>
<gene>
    <name evidence="1" type="ORF">BpHYR1_054090</name>
</gene>
<evidence type="ECO:0000313" key="1">
    <source>
        <dbReference type="EMBL" id="RNA28189.1"/>
    </source>
</evidence>
<protein>
    <submittedName>
        <fullName evidence="1">MULE transposase domain</fullName>
    </submittedName>
</protein>
<dbReference type="EMBL" id="REGN01002424">
    <property type="protein sequence ID" value="RNA28189.1"/>
    <property type="molecule type" value="Genomic_DNA"/>
</dbReference>
<accession>A0A3M7RXM4</accession>
<organism evidence="1 2">
    <name type="scientific">Brachionus plicatilis</name>
    <name type="common">Marine rotifer</name>
    <name type="synonym">Brachionus muelleri</name>
    <dbReference type="NCBI Taxonomy" id="10195"/>
    <lineage>
        <taxon>Eukaryota</taxon>
        <taxon>Metazoa</taxon>
        <taxon>Spiralia</taxon>
        <taxon>Gnathifera</taxon>
        <taxon>Rotifera</taxon>
        <taxon>Eurotatoria</taxon>
        <taxon>Monogononta</taxon>
        <taxon>Pseudotrocha</taxon>
        <taxon>Ploima</taxon>
        <taxon>Brachionidae</taxon>
        <taxon>Brachionus</taxon>
    </lineage>
</organism>